<dbReference type="PANTHER" id="PTHR42715:SF12">
    <property type="entry name" value="BETA-GLUCOSIDASE G-RELATED"/>
    <property type="match status" value="1"/>
</dbReference>
<comment type="function">
    <text evidence="8">Beta-glucosidases are one of a number of cellulolytic enzymes involved in the degradation of cellulosic biomass. Catalyzes the last step releasing glucose from the inhibitory cellobiose.</text>
</comment>
<dbReference type="InterPro" id="IPR017853">
    <property type="entry name" value="GH"/>
</dbReference>
<accession>A0ABN9WHJ0</accession>
<keyword evidence="7" id="KW-0378">Hydrolase</keyword>
<evidence type="ECO:0000259" key="10">
    <source>
        <dbReference type="Pfam" id="PF00933"/>
    </source>
</evidence>
<evidence type="ECO:0000256" key="6">
    <source>
        <dbReference type="ARBA" id="ARBA00022729"/>
    </source>
</evidence>
<dbReference type="InterPro" id="IPR050288">
    <property type="entry name" value="Cellulose_deg_GH3"/>
</dbReference>
<dbReference type="PANTHER" id="PTHR42715">
    <property type="entry name" value="BETA-GLUCOSIDASE"/>
    <property type="match status" value="1"/>
</dbReference>
<feature type="domain" description="Glycoside hydrolase family 3 N-terminal" evidence="10">
    <location>
        <begin position="214"/>
        <end position="429"/>
    </location>
</feature>
<dbReference type="InterPro" id="IPR001764">
    <property type="entry name" value="Glyco_hydro_3_N"/>
</dbReference>
<evidence type="ECO:0000256" key="7">
    <source>
        <dbReference type="ARBA" id="ARBA00022801"/>
    </source>
</evidence>
<keyword evidence="12" id="KW-1185">Reference proteome</keyword>
<keyword evidence="6" id="KW-0732">Signal</keyword>
<evidence type="ECO:0000256" key="9">
    <source>
        <dbReference type="SAM" id="MobiDB-lite"/>
    </source>
</evidence>
<dbReference type="InterPro" id="IPR019800">
    <property type="entry name" value="Glyco_hydro_3_AS"/>
</dbReference>
<organism evidence="11 12">
    <name type="scientific">Prorocentrum cordatum</name>
    <dbReference type="NCBI Taxonomy" id="2364126"/>
    <lineage>
        <taxon>Eukaryota</taxon>
        <taxon>Sar</taxon>
        <taxon>Alveolata</taxon>
        <taxon>Dinophyceae</taxon>
        <taxon>Prorocentrales</taxon>
        <taxon>Prorocentraceae</taxon>
        <taxon>Prorocentrum</taxon>
    </lineage>
</organism>
<dbReference type="Gene3D" id="3.40.50.1700">
    <property type="entry name" value="Glycoside hydrolase family 3 C-terminal domain"/>
    <property type="match status" value="1"/>
</dbReference>
<comment type="caution">
    <text evidence="11">The sequence shown here is derived from an EMBL/GenBank/DDBJ whole genome shotgun (WGS) entry which is preliminary data.</text>
</comment>
<reference evidence="11" key="1">
    <citation type="submission" date="2023-10" db="EMBL/GenBank/DDBJ databases">
        <authorList>
            <person name="Chen Y."/>
            <person name="Shah S."/>
            <person name="Dougan E. K."/>
            <person name="Thang M."/>
            <person name="Chan C."/>
        </authorList>
    </citation>
    <scope>NUCLEOTIDE SEQUENCE [LARGE SCALE GENOMIC DNA]</scope>
</reference>
<feature type="compositionally biased region" description="Basic and acidic residues" evidence="9">
    <location>
        <begin position="592"/>
        <end position="614"/>
    </location>
</feature>
<evidence type="ECO:0000256" key="4">
    <source>
        <dbReference type="ARBA" id="ARBA00012744"/>
    </source>
</evidence>
<dbReference type="Proteomes" id="UP001189429">
    <property type="component" value="Unassembled WGS sequence"/>
</dbReference>
<evidence type="ECO:0000256" key="5">
    <source>
        <dbReference type="ARBA" id="ARBA00022525"/>
    </source>
</evidence>
<feature type="compositionally biased region" description="Basic and acidic residues" evidence="9">
    <location>
        <begin position="633"/>
        <end position="657"/>
    </location>
</feature>
<evidence type="ECO:0000313" key="12">
    <source>
        <dbReference type="Proteomes" id="UP001189429"/>
    </source>
</evidence>
<comment type="catalytic activity">
    <reaction evidence="1">
        <text>Hydrolysis of terminal, non-reducing beta-D-glucosyl residues with release of beta-D-glucose.</text>
        <dbReference type="EC" id="3.2.1.21"/>
    </reaction>
</comment>
<dbReference type="PROSITE" id="PS00775">
    <property type="entry name" value="GLYCOSYL_HYDROL_F3"/>
    <property type="match status" value="1"/>
</dbReference>
<dbReference type="EMBL" id="CAUYUJ010018549">
    <property type="protein sequence ID" value="CAK0884439.1"/>
    <property type="molecule type" value="Genomic_DNA"/>
</dbReference>
<evidence type="ECO:0000313" key="11">
    <source>
        <dbReference type="EMBL" id="CAK0884439.1"/>
    </source>
</evidence>
<dbReference type="SUPFAM" id="SSF52279">
    <property type="entry name" value="Beta-D-glucan exohydrolase, C-terminal domain"/>
    <property type="match status" value="1"/>
</dbReference>
<evidence type="ECO:0000256" key="8">
    <source>
        <dbReference type="ARBA" id="ARBA00024983"/>
    </source>
</evidence>
<proteinExistence type="inferred from homology"/>
<feature type="compositionally biased region" description="Low complexity" evidence="9">
    <location>
        <begin position="768"/>
        <end position="779"/>
    </location>
</feature>
<dbReference type="Gene3D" id="3.20.20.300">
    <property type="entry name" value="Glycoside hydrolase, family 3, N-terminal domain"/>
    <property type="match status" value="1"/>
</dbReference>
<comment type="subcellular location">
    <subcellularLocation>
        <location evidence="2">Secreted</location>
    </subcellularLocation>
</comment>
<dbReference type="SUPFAM" id="SSF51445">
    <property type="entry name" value="(Trans)glycosidases"/>
    <property type="match status" value="1"/>
</dbReference>
<feature type="non-terminal residue" evidence="11">
    <location>
        <position position="1"/>
    </location>
</feature>
<keyword evidence="5" id="KW-0964">Secreted</keyword>
<comment type="similarity">
    <text evidence="3">Belongs to the glycosyl hydrolase 3 family.</text>
</comment>
<gene>
    <name evidence="11" type="ORF">PCOR1329_LOCUS66390</name>
</gene>
<name>A0ABN9WHJ0_9DINO</name>
<evidence type="ECO:0000256" key="3">
    <source>
        <dbReference type="ARBA" id="ARBA00005336"/>
    </source>
</evidence>
<evidence type="ECO:0000256" key="1">
    <source>
        <dbReference type="ARBA" id="ARBA00000448"/>
    </source>
</evidence>
<protein>
    <recommendedName>
        <fullName evidence="4">beta-glucosidase</fullName>
        <ecNumber evidence="4">3.2.1.21</ecNumber>
    </recommendedName>
</protein>
<feature type="region of interest" description="Disordered" evidence="9">
    <location>
        <begin position="578"/>
        <end position="662"/>
    </location>
</feature>
<dbReference type="Pfam" id="PF00933">
    <property type="entry name" value="Glyco_hydro_3"/>
    <property type="match status" value="1"/>
</dbReference>
<dbReference type="EC" id="3.2.1.21" evidence="4"/>
<evidence type="ECO:0000256" key="2">
    <source>
        <dbReference type="ARBA" id="ARBA00004613"/>
    </source>
</evidence>
<feature type="region of interest" description="Disordered" evidence="9">
    <location>
        <begin position="757"/>
        <end position="779"/>
    </location>
</feature>
<dbReference type="PRINTS" id="PR00133">
    <property type="entry name" value="GLHYDRLASE3"/>
</dbReference>
<sequence>CRLLKDRELALLFVCCPRRMAASSASAATASSERMLSYEDDVAHTEPPASCDEAPSRARPARAKLAFRAGTALTGFAAVAVAWAALGPQRAPEQRAGLRAVVQQAEKKRSKRAEKKQHEEVVADPLQAVYDAAGAREWALGELSDRWKEAEERAQKLLGEISMDDKLALLHGRQTESGYAGYVASDGIPGSVPLRMNDGPQGFNPYTEEANQGTTTQFPCLLAVAATFDPEASRRYANAIAEEFVGKGANVLLGPDVEVLRVAVAGRSFETLSGEDPYLGSQLVKPFVEAVQGKGIIATVKHWLNNNQEVMRMTMSVEVGDRAQHEIYTPVFKAAFEAGAAAVMCSYNKVYGTYACENDRILKKLLRDDLGFRGLLMSDWEATHDAKASANGGLDIEMPTDANFAELGGLVGSGEVSEETIDAMAGHVLASMYFAGQFDGKFEGEVLDRVSFDDVTSDEHREVAKQTIIDSAVLVKNEDHTLPIEAKGKKIAMIGKYCRDSTWESDYMGTSSPFMAGGSGYVTTTRTIPPLKALQDLVQDAESIEWRRVRWRGSRHRHHLRLGLRCPRGLGSPQLYAARGRWPREGPQGPGRRQEGGDARHRARRGDDRVDQGHGRRPLPLHARGAGGPRGGRPADRRLEPRGEAADLAPERRREAPGHQVHGRAVPRLVRAPRLLVRRPGRQLLGGRPHRLPLVRRERHQAEVPLRVRAHLHGLRVRGFRRGVLRCRRRGLTRGEERRRPRRRGGAPALRGVCQPEAVAPADPRLPEGSGASGEVGASDVCPHGGRLELVRRGRKQVAVRFADWREDHHQRRELLGGPHLEQDPRLRWTTHEICEQESVQVALWIRVLAVFFVCGPQTLGPIAFQGPERGRPPSAPLRPAIQSAFAFPQKLCGSSAPA</sequence>
<dbReference type="InterPro" id="IPR036881">
    <property type="entry name" value="Glyco_hydro_3_C_sf"/>
</dbReference>
<dbReference type="InterPro" id="IPR036962">
    <property type="entry name" value="Glyco_hydro_3_N_sf"/>
</dbReference>